<evidence type="ECO:0000256" key="1">
    <source>
        <dbReference type="SAM" id="MobiDB-lite"/>
    </source>
</evidence>
<dbReference type="GeneID" id="63818622"/>
<organism evidence="2 3">
    <name type="scientific">Laetiporus sulphureus 93-53</name>
    <dbReference type="NCBI Taxonomy" id="1314785"/>
    <lineage>
        <taxon>Eukaryota</taxon>
        <taxon>Fungi</taxon>
        <taxon>Dikarya</taxon>
        <taxon>Basidiomycota</taxon>
        <taxon>Agaricomycotina</taxon>
        <taxon>Agaricomycetes</taxon>
        <taxon>Polyporales</taxon>
        <taxon>Laetiporus</taxon>
    </lineage>
</organism>
<protein>
    <submittedName>
        <fullName evidence="2">Uncharacterized protein</fullName>
    </submittedName>
</protein>
<feature type="compositionally biased region" description="Low complexity" evidence="1">
    <location>
        <begin position="23"/>
        <end position="34"/>
    </location>
</feature>
<evidence type="ECO:0000313" key="2">
    <source>
        <dbReference type="EMBL" id="KZT05669.1"/>
    </source>
</evidence>
<dbReference type="RefSeq" id="XP_040763409.1">
    <property type="nucleotide sequence ID" value="XM_040901590.1"/>
</dbReference>
<accession>A0A165DUT1</accession>
<feature type="region of interest" description="Disordered" evidence="1">
    <location>
        <begin position="1"/>
        <end position="35"/>
    </location>
</feature>
<feature type="compositionally biased region" description="Basic residues" evidence="1">
    <location>
        <begin position="1"/>
        <end position="22"/>
    </location>
</feature>
<reference evidence="2 3" key="1">
    <citation type="journal article" date="2016" name="Mol. Biol. Evol.">
        <title>Comparative Genomics of Early-Diverging Mushroom-Forming Fungi Provides Insights into the Origins of Lignocellulose Decay Capabilities.</title>
        <authorList>
            <person name="Nagy L.G."/>
            <person name="Riley R."/>
            <person name="Tritt A."/>
            <person name="Adam C."/>
            <person name="Daum C."/>
            <person name="Floudas D."/>
            <person name="Sun H."/>
            <person name="Yadav J.S."/>
            <person name="Pangilinan J."/>
            <person name="Larsson K.H."/>
            <person name="Matsuura K."/>
            <person name="Barry K."/>
            <person name="Labutti K."/>
            <person name="Kuo R."/>
            <person name="Ohm R.A."/>
            <person name="Bhattacharya S.S."/>
            <person name="Shirouzu T."/>
            <person name="Yoshinaga Y."/>
            <person name="Martin F.M."/>
            <person name="Grigoriev I.V."/>
            <person name="Hibbett D.S."/>
        </authorList>
    </citation>
    <scope>NUCLEOTIDE SEQUENCE [LARGE SCALE GENOMIC DNA]</scope>
    <source>
        <strain evidence="2 3">93-53</strain>
    </source>
</reference>
<proteinExistence type="predicted"/>
<name>A0A165DUT1_9APHY</name>
<dbReference type="Proteomes" id="UP000076871">
    <property type="component" value="Unassembled WGS sequence"/>
</dbReference>
<sequence>MQGRSERRKRRPARTRASRPRRSAMAQSRPSAARMHQDRYFACDVWITPTEEARVVGMNRASGRELSRHCEFSVHPCNRCTFPLRFERATLCLSRGRPLLTCGGRSGSHVRGLGDLRYVSISYGVTELLYMLNTLHGGPGVMVRHVRLGWMWKVRIAIREWGAMAQRRSRGASTSDDETACIAEVYSGWPPYIHPSHKSYCAECRLDYAGTERLLIARK</sequence>
<keyword evidence="3" id="KW-1185">Reference proteome</keyword>
<dbReference type="EMBL" id="KV427628">
    <property type="protein sequence ID" value="KZT05669.1"/>
    <property type="molecule type" value="Genomic_DNA"/>
</dbReference>
<dbReference type="InParanoid" id="A0A165DUT1"/>
<evidence type="ECO:0000313" key="3">
    <source>
        <dbReference type="Proteomes" id="UP000076871"/>
    </source>
</evidence>
<gene>
    <name evidence="2" type="ORF">LAESUDRAFT_210323</name>
</gene>
<dbReference type="AlphaFoldDB" id="A0A165DUT1"/>